<evidence type="ECO:0000256" key="7">
    <source>
        <dbReference type="ARBA" id="ARBA00023010"/>
    </source>
</evidence>
<name>A0A9D1ANU9_9FIRM</name>
<evidence type="ECO:0000256" key="5">
    <source>
        <dbReference type="ARBA" id="ARBA00022927"/>
    </source>
</evidence>
<evidence type="ECO:0000256" key="3">
    <source>
        <dbReference type="ARBA" id="ARBA00022475"/>
    </source>
</evidence>
<dbReference type="GO" id="GO:0006605">
    <property type="term" value="P:protein targeting"/>
    <property type="evidence" value="ECO:0007669"/>
    <property type="project" value="UniProtKB-UniRule"/>
</dbReference>
<evidence type="ECO:0000256" key="6">
    <source>
        <dbReference type="ARBA" id="ARBA00022989"/>
    </source>
</evidence>
<keyword evidence="5 9" id="KW-0653">Protein transport</keyword>
<comment type="caution">
    <text evidence="11">The sequence shown here is derived from an EMBL/GenBank/DDBJ whole genome shotgun (WGS) entry which is preliminary data.</text>
</comment>
<proteinExistence type="inferred from homology"/>
<evidence type="ECO:0000313" key="11">
    <source>
        <dbReference type="EMBL" id="HIR46883.1"/>
    </source>
</evidence>
<reference evidence="11" key="2">
    <citation type="journal article" date="2021" name="PeerJ">
        <title>Extensive microbial diversity within the chicken gut microbiome revealed by metagenomics and culture.</title>
        <authorList>
            <person name="Gilroy R."/>
            <person name="Ravi A."/>
            <person name="Getino M."/>
            <person name="Pursley I."/>
            <person name="Horton D.L."/>
            <person name="Alikhan N.F."/>
            <person name="Baker D."/>
            <person name="Gharbi K."/>
            <person name="Hall N."/>
            <person name="Watson M."/>
            <person name="Adriaenssens E.M."/>
            <person name="Foster-Nyarko E."/>
            <person name="Jarju S."/>
            <person name="Secka A."/>
            <person name="Antonio M."/>
            <person name="Oren A."/>
            <person name="Chaudhuri R.R."/>
            <person name="La Ragione R."/>
            <person name="Hildebrand F."/>
            <person name="Pallen M.J."/>
        </authorList>
    </citation>
    <scope>NUCLEOTIDE SEQUENCE</scope>
    <source>
        <strain evidence="11">ChiSxjej1B13-7958</strain>
    </source>
</reference>
<dbReference type="Proteomes" id="UP000824242">
    <property type="component" value="Unassembled WGS sequence"/>
</dbReference>
<feature type="transmembrane region" description="Helical" evidence="9">
    <location>
        <begin position="171"/>
        <end position="193"/>
    </location>
</feature>
<accession>A0A9D1ANU9</accession>
<keyword evidence="2 9" id="KW-0813">Transport</keyword>
<sequence>MKKFNIKFYENRKIYFGITIALFAIGIIFNIIFGTTLDIQFKGGAMLDYTYTGEISTSDVESIVEDVTGQNVDIRVYSSMVDTNGANTNGMSITFAGTDSITVDQQDAISSAILEKYPDSALTVEETSSVDRTVGTSFFAKCLIAVAITFVLLVIYIAFRFRKIGGASAGIISIIALLHDVLLVYFTFVIFRMPINDNFIAVILTILGYSLNNTIIIYDRIRENRRALGPKAQTSELVNLSINQTLTRSIYTSLCTFVAIGCVYVVGMAYGLTSVTTFALPMMVGILVGCYSSVCITGPLYVMWRNYKDKTSVKAK</sequence>
<dbReference type="InterPro" id="IPR048634">
    <property type="entry name" value="SecD_SecF_C"/>
</dbReference>
<feature type="domain" description="Protein export membrane protein SecD/SecF C-terminal" evidence="10">
    <location>
        <begin position="121"/>
        <end position="306"/>
    </location>
</feature>
<protein>
    <recommendedName>
        <fullName evidence="9">Protein-export membrane protein SecF</fullName>
    </recommendedName>
</protein>
<comment type="similarity">
    <text evidence="9">Belongs to the SecD/SecF family. SecF subfamily.</text>
</comment>
<dbReference type="SUPFAM" id="SSF82866">
    <property type="entry name" value="Multidrug efflux transporter AcrB transmembrane domain"/>
    <property type="match status" value="1"/>
</dbReference>
<dbReference type="GO" id="GO:0005886">
    <property type="term" value="C:plasma membrane"/>
    <property type="evidence" value="ECO:0007669"/>
    <property type="project" value="UniProtKB-SubCell"/>
</dbReference>
<dbReference type="GO" id="GO:0015450">
    <property type="term" value="F:protein-transporting ATPase activity"/>
    <property type="evidence" value="ECO:0007669"/>
    <property type="project" value="InterPro"/>
</dbReference>
<dbReference type="InterPro" id="IPR022645">
    <property type="entry name" value="SecD/SecF_bac"/>
</dbReference>
<comment type="subcellular location">
    <subcellularLocation>
        <location evidence="1 9">Cell membrane</location>
        <topology evidence="1 9">Multi-pass membrane protein</topology>
    </subcellularLocation>
</comment>
<dbReference type="InterPro" id="IPR005665">
    <property type="entry name" value="SecF_bac"/>
</dbReference>
<feature type="transmembrane region" description="Helical" evidence="9">
    <location>
        <begin position="278"/>
        <end position="304"/>
    </location>
</feature>
<keyword evidence="8 9" id="KW-0472">Membrane</keyword>
<gene>
    <name evidence="9 11" type="primary">secF</name>
    <name evidence="11" type="ORF">IAB89_04365</name>
</gene>
<evidence type="ECO:0000259" key="10">
    <source>
        <dbReference type="Pfam" id="PF02355"/>
    </source>
</evidence>
<keyword evidence="6 9" id="KW-1133">Transmembrane helix</keyword>
<dbReference type="PANTHER" id="PTHR30081">
    <property type="entry name" value="PROTEIN-EXPORT MEMBRANE PROTEIN SEC"/>
    <property type="match status" value="1"/>
</dbReference>
<feature type="transmembrane region" description="Helical" evidence="9">
    <location>
        <begin position="138"/>
        <end position="159"/>
    </location>
</feature>
<organism evidence="11 12">
    <name type="scientific">Candidatus Caccousia avicola</name>
    <dbReference type="NCBI Taxonomy" id="2840721"/>
    <lineage>
        <taxon>Bacteria</taxon>
        <taxon>Bacillati</taxon>
        <taxon>Bacillota</taxon>
        <taxon>Clostridia</taxon>
        <taxon>Eubacteriales</taxon>
        <taxon>Oscillospiraceae</taxon>
        <taxon>Oscillospiraceae incertae sedis</taxon>
        <taxon>Candidatus Caccousia</taxon>
    </lineage>
</organism>
<evidence type="ECO:0000256" key="1">
    <source>
        <dbReference type="ARBA" id="ARBA00004651"/>
    </source>
</evidence>
<feature type="transmembrane region" description="Helical" evidence="9">
    <location>
        <begin position="199"/>
        <end position="218"/>
    </location>
</feature>
<keyword evidence="4 9" id="KW-0812">Transmembrane</keyword>
<evidence type="ECO:0000313" key="12">
    <source>
        <dbReference type="Proteomes" id="UP000824242"/>
    </source>
</evidence>
<dbReference type="Gene3D" id="1.20.1640.10">
    <property type="entry name" value="Multidrug efflux transporter AcrB transmembrane domain"/>
    <property type="match status" value="1"/>
</dbReference>
<dbReference type="PRINTS" id="PR01755">
    <property type="entry name" value="SECFTRNLCASE"/>
</dbReference>
<dbReference type="InterPro" id="IPR022813">
    <property type="entry name" value="SecD/SecF_arch_bac"/>
</dbReference>
<dbReference type="PANTHER" id="PTHR30081:SF8">
    <property type="entry name" value="PROTEIN TRANSLOCASE SUBUNIT SECF"/>
    <property type="match status" value="1"/>
</dbReference>
<dbReference type="GO" id="GO:0043952">
    <property type="term" value="P:protein transport by the Sec complex"/>
    <property type="evidence" value="ECO:0007669"/>
    <property type="project" value="UniProtKB-UniRule"/>
</dbReference>
<keyword evidence="7 9" id="KW-0811">Translocation</keyword>
<feature type="transmembrane region" description="Helical" evidence="9">
    <location>
        <begin position="12"/>
        <end position="33"/>
    </location>
</feature>
<dbReference type="HAMAP" id="MF_01464_B">
    <property type="entry name" value="SecF_B"/>
    <property type="match status" value="1"/>
</dbReference>
<reference evidence="11" key="1">
    <citation type="submission" date="2020-10" db="EMBL/GenBank/DDBJ databases">
        <authorList>
            <person name="Gilroy R."/>
        </authorList>
    </citation>
    <scope>NUCLEOTIDE SEQUENCE</scope>
    <source>
        <strain evidence="11">ChiSxjej1B13-7958</strain>
    </source>
</reference>
<comment type="function">
    <text evidence="9">Part of the Sec protein translocase complex. Interacts with the SecYEG preprotein conducting channel. SecDF uses the proton motive force (PMF) to complete protein translocation after the ATP-dependent function of SecA.</text>
</comment>
<feature type="transmembrane region" description="Helical" evidence="9">
    <location>
        <begin position="250"/>
        <end position="272"/>
    </location>
</feature>
<evidence type="ECO:0000256" key="2">
    <source>
        <dbReference type="ARBA" id="ARBA00022448"/>
    </source>
</evidence>
<dbReference type="GO" id="GO:0065002">
    <property type="term" value="P:intracellular protein transmembrane transport"/>
    <property type="evidence" value="ECO:0007669"/>
    <property type="project" value="UniProtKB-UniRule"/>
</dbReference>
<dbReference type="AlphaFoldDB" id="A0A9D1ANU9"/>
<dbReference type="Pfam" id="PF02355">
    <property type="entry name" value="SecD_SecF_C"/>
    <property type="match status" value="1"/>
</dbReference>
<keyword evidence="3 9" id="KW-1003">Cell membrane</keyword>
<evidence type="ECO:0000256" key="4">
    <source>
        <dbReference type="ARBA" id="ARBA00022692"/>
    </source>
</evidence>
<dbReference type="EMBL" id="DVGZ01000041">
    <property type="protein sequence ID" value="HIR46883.1"/>
    <property type="molecule type" value="Genomic_DNA"/>
</dbReference>
<dbReference type="NCBIfam" id="TIGR00966">
    <property type="entry name" value="transloc_SecF"/>
    <property type="match status" value="1"/>
</dbReference>
<evidence type="ECO:0000256" key="8">
    <source>
        <dbReference type="ARBA" id="ARBA00023136"/>
    </source>
</evidence>
<evidence type="ECO:0000256" key="9">
    <source>
        <dbReference type="HAMAP-Rule" id="MF_01464"/>
    </source>
</evidence>
<comment type="subunit">
    <text evidence="9">Forms a complex with SecD. Part of the essential Sec protein translocation apparatus which comprises SecA, SecYEG and auxiliary proteins SecDF. Other proteins may also be involved.</text>
</comment>